<dbReference type="InterPro" id="IPR010982">
    <property type="entry name" value="Lambda_DNA-bd_dom_sf"/>
</dbReference>
<dbReference type="Proteomes" id="UP000538929">
    <property type="component" value="Unassembled WGS sequence"/>
</dbReference>
<dbReference type="SMART" id="SM00530">
    <property type="entry name" value="HTH_XRE"/>
    <property type="match status" value="1"/>
</dbReference>
<dbReference type="RefSeq" id="WP_182605395.1">
    <property type="nucleotide sequence ID" value="NZ_VKHT01000119.1"/>
</dbReference>
<dbReference type="InterPro" id="IPR043917">
    <property type="entry name" value="DUF5753"/>
</dbReference>
<evidence type="ECO:0000313" key="2">
    <source>
        <dbReference type="EMBL" id="MBB0243769.1"/>
    </source>
</evidence>
<organism evidence="2 3">
    <name type="scientific">Streptomyces alkaliphilus</name>
    <dbReference type="NCBI Taxonomy" id="1472722"/>
    <lineage>
        <taxon>Bacteria</taxon>
        <taxon>Bacillati</taxon>
        <taxon>Actinomycetota</taxon>
        <taxon>Actinomycetes</taxon>
        <taxon>Kitasatosporales</taxon>
        <taxon>Streptomycetaceae</taxon>
        <taxon>Streptomyces</taxon>
    </lineage>
</organism>
<gene>
    <name evidence="2" type="ORF">FNQ90_06515</name>
</gene>
<evidence type="ECO:0000313" key="3">
    <source>
        <dbReference type="Proteomes" id="UP000538929"/>
    </source>
</evidence>
<dbReference type="PROSITE" id="PS50943">
    <property type="entry name" value="HTH_CROC1"/>
    <property type="match status" value="1"/>
</dbReference>
<dbReference type="Gene3D" id="1.10.260.40">
    <property type="entry name" value="lambda repressor-like DNA-binding domains"/>
    <property type="match status" value="1"/>
</dbReference>
<name>A0A7W3TBG5_9ACTN</name>
<comment type="caution">
    <text evidence="2">The sequence shown here is derived from an EMBL/GenBank/DDBJ whole genome shotgun (WGS) entry which is preliminary data.</text>
</comment>
<dbReference type="AlphaFoldDB" id="A0A7W3TBG5"/>
<dbReference type="InterPro" id="IPR001387">
    <property type="entry name" value="Cro/C1-type_HTH"/>
</dbReference>
<reference evidence="3" key="1">
    <citation type="submission" date="2019-10" db="EMBL/GenBank/DDBJ databases">
        <title>Streptomyces sp. nov., a novel actinobacterium isolated from alkaline environment.</title>
        <authorList>
            <person name="Golinska P."/>
        </authorList>
    </citation>
    <scope>NUCLEOTIDE SEQUENCE [LARGE SCALE GENOMIC DNA]</scope>
    <source>
        <strain evidence="3">DSM 42118</strain>
    </source>
</reference>
<dbReference type="Pfam" id="PF19054">
    <property type="entry name" value="DUF5753"/>
    <property type="match status" value="1"/>
</dbReference>
<dbReference type="GO" id="GO:0003677">
    <property type="term" value="F:DNA binding"/>
    <property type="evidence" value="ECO:0007669"/>
    <property type="project" value="InterPro"/>
</dbReference>
<dbReference type="SUPFAM" id="SSF47413">
    <property type="entry name" value="lambda repressor-like DNA-binding domains"/>
    <property type="match status" value="1"/>
</dbReference>
<evidence type="ECO:0000259" key="1">
    <source>
        <dbReference type="PROSITE" id="PS50943"/>
    </source>
</evidence>
<proteinExistence type="predicted"/>
<dbReference type="CDD" id="cd00093">
    <property type="entry name" value="HTH_XRE"/>
    <property type="match status" value="1"/>
</dbReference>
<dbReference type="EMBL" id="VKHT01000119">
    <property type="protein sequence ID" value="MBB0243769.1"/>
    <property type="molecule type" value="Genomic_DNA"/>
</dbReference>
<feature type="domain" description="HTH cro/C1-type" evidence="1">
    <location>
        <begin position="18"/>
        <end position="73"/>
    </location>
</feature>
<protein>
    <submittedName>
        <fullName evidence="2">Helix-turn-helix domain-containing protein</fullName>
    </submittedName>
</protein>
<sequence length="283" mass="31846">MAPRVAPTGRQRRLGTELRKLRERAGITAPKAAEELGTNRTAISNLEAGRFGVSPERVRTLATLYRCSDERYIAALEAMAGERGKKWWEEYRGKLPVSTLDVAELEHHASALETVQILHLPGLLQTEDYAKEVLGVDVPPPSPVDLRRRLSYRMRRRDVLDREDLLHCTFFIHESALRMRTGGTTVFKGQIRHLMEASTRDNITLRVIPFTAGVFPNTGISTVYAHGPVPALDTVHVDAPHGNYLLDADTHLDNYRAIMRRIGEISLTPEGSRDLLRQILNDK</sequence>
<keyword evidence="3" id="KW-1185">Reference proteome</keyword>
<accession>A0A7W3TBG5</accession>
<dbReference type="Pfam" id="PF13560">
    <property type="entry name" value="HTH_31"/>
    <property type="match status" value="1"/>
</dbReference>